<dbReference type="Proteomes" id="UP001055879">
    <property type="component" value="Linkage Group LG09"/>
</dbReference>
<proteinExistence type="predicted"/>
<dbReference type="EMBL" id="CM042055">
    <property type="protein sequence ID" value="KAI3702883.1"/>
    <property type="molecule type" value="Genomic_DNA"/>
</dbReference>
<name>A0ACB8ZZ12_ARCLA</name>
<gene>
    <name evidence="1" type="ORF">L6452_28636</name>
</gene>
<reference evidence="1 2" key="2">
    <citation type="journal article" date="2022" name="Mol. Ecol. Resour.">
        <title>The genomes of chicory, endive, great burdock and yacon provide insights into Asteraceae paleo-polyploidization history and plant inulin production.</title>
        <authorList>
            <person name="Fan W."/>
            <person name="Wang S."/>
            <person name="Wang H."/>
            <person name="Wang A."/>
            <person name="Jiang F."/>
            <person name="Liu H."/>
            <person name="Zhao H."/>
            <person name="Xu D."/>
            <person name="Zhang Y."/>
        </authorList>
    </citation>
    <scope>NUCLEOTIDE SEQUENCE [LARGE SCALE GENOMIC DNA]</scope>
    <source>
        <strain evidence="2">cv. Niubang</strain>
    </source>
</reference>
<keyword evidence="2" id="KW-1185">Reference proteome</keyword>
<comment type="caution">
    <text evidence="1">The sequence shown here is derived from an EMBL/GenBank/DDBJ whole genome shotgun (WGS) entry which is preliminary data.</text>
</comment>
<evidence type="ECO:0000313" key="2">
    <source>
        <dbReference type="Proteomes" id="UP001055879"/>
    </source>
</evidence>
<reference evidence="2" key="1">
    <citation type="journal article" date="2022" name="Mol. Ecol. Resour.">
        <title>The genomes of chicory, endive, great burdock and yacon provide insights into Asteraceae palaeo-polyploidization history and plant inulin production.</title>
        <authorList>
            <person name="Fan W."/>
            <person name="Wang S."/>
            <person name="Wang H."/>
            <person name="Wang A."/>
            <person name="Jiang F."/>
            <person name="Liu H."/>
            <person name="Zhao H."/>
            <person name="Xu D."/>
            <person name="Zhang Y."/>
        </authorList>
    </citation>
    <scope>NUCLEOTIDE SEQUENCE [LARGE SCALE GENOMIC DNA]</scope>
    <source>
        <strain evidence="2">cv. Niubang</strain>
    </source>
</reference>
<protein>
    <submittedName>
        <fullName evidence="1">Uncharacterized protein</fullName>
    </submittedName>
</protein>
<accession>A0ACB8ZZ12</accession>
<sequence length="103" mass="11849">MIVSNDNKSSWVCSEWIQHLIHPFIEKTSRKTRFSRWVSVWSLDFLQSSILIIIVTHCISFIDLHVPILVMCSLVITLDCKPARLMVTGECSIFNSISTGYNF</sequence>
<organism evidence="1 2">
    <name type="scientific">Arctium lappa</name>
    <name type="common">Greater burdock</name>
    <name type="synonym">Lappa major</name>
    <dbReference type="NCBI Taxonomy" id="4217"/>
    <lineage>
        <taxon>Eukaryota</taxon>
        <taxon>Viridiplantae</taxon>
        <taxon>Streptophyta</taxon>
        <taxon>Embryophyta</taxon>
        <taxon>Tracheophyta</taxon>
        <taxon>Spermatophyta</taxon>
        <taxon>Magnoliopsida</taxon>
        <taxon>eudicotyledons</taxon>
        <taxon>Gunneridae</taxon>
        <taxon>Pentapetalae</taxon>
        <taxon>asterids</taxon>
        <taxon>campanulids</taxon>
        <taxon>Asterales</taxon>
        <taxon>Asteraceae</taxon>
        <taxon>Carduoideae</taxon>
        <taxon>Cardueae</taxon>
        <taxon>Arctiinae</taxon>
        <taxon>Arctium</taxon>
    </lineage>
</organism>
<evidence type="ECO:0000313" key="1">
    <source>
        <dbReference type="EMBL" id="KAI3702883.1"/>
    </source>
</evidence>